<dbReference type="Pfam" id="PF10387">
    <property type="entry name" value="DUF2442"/>
    <property type="match status" value="1"/>
</dbReference>
<proteinExistence type="predicted"/>
<name>A0A450WIQ7_9GAMM</name>
<organism evidence="1">
    <name type="scientific">Candidatus Kentrum sp. LFY</name>
    <dbReference type="NCBI Taxonomy" id="2126342"/>
    <lineage>
        <taxon>Bacteria</taxon>
        <taxon>Pseudomonadati</taxon>
        <taxon>Pseudomonadota</taxon>
        <taxon>Gammaproteobacteria</taxon>
        <taxon>Candidatus Kentrum</taxon>
    </lineage>
</organism>
<evidence type="ECO:0000313" key="1">
    <source>
        <dbReference type="EMBL" id="VFK16909.1"/>
    </source>
</evidence>
<reference evidence="1" key="1">
    <citation type="submission" date="2019-02" db="EMBL/GenBank/DDBJ databases">
        <authorList>
            <person name="Gruber-Vodicka R. H."/>
            <person name="Seah K. B. B."/>
        </authorList>
    </citation>
    <scope>NUCLEOTIDE SEQUENCE</scope>
    <source>
        <strain evidence="1">BECK_BY7</strain>
    </source>
</reference>
<dbReference type="EMBL" id="CAADFN010000027">
    <property type="protein sequence ID" value="VFK16909.1"/>
    <property type="molecule type" value="Genomic_DNA"/>
</dbReference>
<protein>
    <recommendedName>
        <fullName evidence="2">DUF2442 domain-containing protein</fullName>
    </recommendedName>
</protein>
<dbReference type="AlphaFoldDB" id="A0A450WIQ7"/>
<dbReference type="InterPro" id="IPR018841">
    <property type="entry name" value="DUF2442"/>
</dbReference>
<dbReference type="Gene3D" id="3.30.2020.10">
    <property type="entry name" value="NE0471-like N-terminal domain"/>
    <property type="match status" value="1"/>
</dbReference>
<dbReference type="SUPFAM" id="SSF143880">
    <property type="entry name" value="NE0471 N-terminal domain-like"/>
    <property type="match status" value="1"/>
</dbReference>
<sequence length="88" mass="9945">MDILLDVIEVKACPGYRLELVFENGEQRIFDMLPYMDKTLRPAEGPPVFNCAHIGYGTVVWSGNIDIVPKTLYDNSLPKSKVTDPLFQ</sequence>
<dbReference type="InterPro" id="IPR036782">
    <property type="entry name" value="NE0471-like_N"/>
</dbReference>
<accession>A0A450WIQ7</accession>
<gene>
    <name evidence="1" type="ORF">BECKLFY1418C_GA0070996_102710</name>
</gene>
<evidence type="ECO:0008006" key="2">
    <source>
        <dbReference type="Google" id="ProtNLM"/>
    </source>
</evidence>